<dbReference type="GO" id="GO:0006635">
    <property type="term" value="P:fatty acid beta-oxidation"/>
    <property type="evidence" value="ECO:0007669"/>
    <property type="project" value="TreeGrafter"/>
</dbReference>
<reference evidence="1" key="1">
    <citation type="submission" date="2011-07" db="EMBL/GenBank/DDBJ databases">
        <title>Biodegradation of r-limonene and other terpenes by Pseudomonas sp. strain 19-rlim.</title>
        <authorList>
            <person name="Eaton R.W."/>
        </authorList>
    </citation>
    <scope>NUCLEOTIDE SEQUENCE</scope>
    <source>
        <strain evidence="1">19-rlim</strain>
    </source>
</reference>
<proteinExistence type="predicted"/>
<protein>
    <submittedName>
        <fullName evidence="1">3-hydroxy-5-isopropenylpimelyl CoA dehydrogenase</fullName>
    </submittedName>
</protein>
<dbReference type="AlphaFoldDB" id="G3LGT6"/>
<dbReference type="InterPro" id="IPR001753">
    <property type="entry name" value="Enoyl-CoA_hydra/iso"/>
</dbReference>
<dbReference type="Gene3D" id="1.10.1040.50">
    <property type="match status" value="1"/>
</dbReference>
<accession>G3LGT6</accession>
<dbReference type="GO" id="GO:0004300">
    <property type="term" value="F:enoyl-CoA hydratase activity"/>
    <property type="evidence" value="ECO:0007669"/>
    <property type="project" value="TreeGrafter"/>
</dbReference>
<dbReference type="Pfam" id="PF00378">
    <property type="entry name" value="ECH_1"/>
    <property type="match status" value="1"/>
</dbReference>
<dbReference type="GO" id="GO:0016509">
    <property type="term" value="F:long-chain (3S)-3-hydroxyacyl-CoA dehydrogenase (NAD+) activity"/>
    <property type="evidence" value="ECO:0007669"/>
    <property type="project" value="TreeGrafter"/>
</dbReference>
<name>G3LGT6_9PSED</name>
<organism evidence="1">
    <name type="scientific">Pseudomonas sp. 19-rlim</name>
    <dbReference type="NCBI Taxonomy" id="1084570"/>
    <lineage>
        <taxon>Bacteria</taxon>
        <taxon>Pseudomonadati</taxon>
        <taxon>Pseudomonadota</taxon>
        <taxon>Gammaproteobacteria</taxon>
        <taxon>Pseudomonadales</taxon>
        <taxon>Pseudomonadaceae</taxon>
        <taxon>Pseudomonas</taxon>
    </lineage>
</organism>
<dbReference type="CDD" id="cd06558">
    <property type="entry name" value="crotonase-like"/>
    <property type="match status" value="1"/>
</dbReference>
<dbReference type="EMBL" id="JN379031">
    <property type="protein sequence ID" value="AEO27329.1"/>
    <property type="molecule type" value="Genomic_DNA"/>
</dbReference>
<dbReference type="PANTHER" id="PTHR43612:SF3">
    <property type="entry name" value="TRIFUNCTIONAL ENZYME SUBUNIT ALPHA, MITOCHONDRIAL"/>
    <property type="match status" value="1"/>
</dbReference>
<dbReference type="PANTHER" id="PTHR43612">
    <property type="entry name" value="TRIFUNCTIONAL ENZYME SUBUNIT ALPHA"/>
    <property type="match status" value="1"/>
</dbReference>
<evidence type="ECO:0000313" key="1">
    <source>
        <dbReference type="EMBL" id="AEO27329.1"/>
    </source>
</evidence>
<dbReference type="Gene3D" id="3.90.226.10">
    <property type="entry name" value="2-enoyl-CoA Hydratase, Chain A, domain 1"/>
    <property type="match status" value="1"/>
</dbReference>
<dbReference type="InterPro" id="IPR029045">
    <property type="entry name" value="ClpP/crotonase-like_dom_sf"/>
</dbReference>
<sequence>MITDPNIRTDLDADGILLVTIDMPGRAMNVFSAAMMDSLEKVLDLVEQEPSVRGLVITSGKQAFLAGADLEMIRMFTDRAEVDSPVQLHDLCGRLGRLFLRLEQIDKPSVAAVNGLALGGGLELALACHQRVALDSDAVLLGLPEIKLGLLPGAGGTQRLPRLIEINKALAMLLGGDPVGSREALELGLVDRLSTASELIATAKALVLAPRRKQANWYAADFVVDSSVFDAGGADPFANLCQVLDISAYQRSRYPAYEAIMNCVYRGLPLDMPAAVSLEMDIFVELIRDPVAGNMVKTLFLERQKAAKLRPDESFRTARIALAGSDLADLGRQLEKRRAQLADVSALGEDDVLVLARGGVGGKGLKVHWLTDSSADLESGAIGLWVSAKGTHGRAAEVFQAGVCADCGERDAALLVANLLGASCLLSHGSRPLLPLLNELGQQCAARQCSEEDRFVIMAMAALQDWNAGLVDQPDMVDMACVIAGIYPSFSGGPFKFLRNLGLEQARALFDACRTRHADLLSGEQDMSGYFSRHGRSR</sequence>
<dbReference type="InterPro" id="IPR050136">
    <property type="entry name" value="FA_oxidation_alpha_subunit"/>
</dbReference>
<dbReference type="SUPFAM" id="SSF52096">
    <property type="entry name" value="ClpP/crotonase"/>
    <property type="match status" value="1"/>
</dbReference>